<reference evidence="3 4" key="1">
    <citation type="submission" date="2018-09" db="EMBL/GenBank/DDBJ databases">
        <authorList>
            <person name="Grouzdev D.S."/>
            <person name="Krutkina M.S."/>
        </authorList>
    </citation>
    <scope>NUCLEOTIDE SEQUENCE [LARGE SCALE GENOMIC DNA]</scope>
    <source>
        <strain evidence="3 4">RmlP001</strain>
    </source>
</reference>
<reference evidence="3 4" key="2">
    <citation type="submission" date="2019-02" db="EMBL/GenBank/DDBJ databases">
        <title>'Lichenibacterium ramalinii' gen. nov. sp. nov., 'Lichenibacterium minor' gen. nov. sp. nov.</title>
        <authorList>
            <person name="Pankratov T."/>
        </authorList>
    </citation>
    <scope>NUCLEOTIDE SEQUENCE [LARGE SCALE GENOMIC DNA]</scope>
    <source>
        <strain evidence="3 4">RmlP001</strain>
    </source>
</reference>
<gene>
    <name evidence="3" type="ORF">D3272_10190</name>
</gene>
<dbReference type="InterPro" id="IPR056362">
    <property type="entry name" value="AtuA-like_ferredoxin_dom"/>
</dbReference>
<evidence type="ECO:0000313" key="4">
    <source>
        <dbReference type="Proteomes" id="UP000289411"/>
    </source>
</evidence>
<proteinExistence type="predicted"/>
<dbReference type="AlphaFoldDB" id="A0A4Q2RDH5"/>
<accession>A0A4Q2RDH5</accession>
<feature type="domain" description="AtuA-like ferredoxin-fold" evidence="2">
    <location>
        <begin position="1"/>
        <end position="99"/>
    </location>
</feature>
<evidence type="ECO:0000259" key="2">
    <source>
        <dbReference type="Pfam" id="PF23544"/>
    </source>
</evidence>
<dbReference type="OrthoDB" id="21390at2"/>
<feature type="region of interest" description="Disordered" evidence="1">
    <location>
        <begin position="93"/>
        <end position="120"/>
    </location>
</feature>
<name>A0A4Q2RDH5_9HYPH</name>
<dbReference type="RefSeq" id="WP_129219058.1">
    <property type="nucleotide sequence ID" value="NZ_QYBC01000007.1"/>
</dbReference>
<protein>
    <recommendedName>
        <fullName evidence="2">AtuA-like ferredoxin-fold domain-containing protein</fullName>
    </recommendedName>
</protein>
<evidence type="ECO:0000256" key="1">
    <source>
        <dbReference type="SAM" id="MobiDB-lite"/>
    </source>
</evidence>
<keyword evidence="4" id="KW-1185">Reference proteome</keyword>
<dbReference type="Pfam" id="PF23544">
    <property type="entry name" value="AtuA_ferredoxin"/>
    <property type="match status" value="1"/>
</dbReference>
<sequence length="120" mass="12655">MKLREIAHARTGDKGDVSNISVIAYRAEDYRLLHAVLTAERVRAYFGDTVRGGVRRHALPALCALNFVMDGALGGGVTRSLALDPHGKSLSSSLLDMELDDGGTAPQAAAPELRPPASGC</sequence>
<evidence type="ECO:0000313" key="3">
    <source>
        <dbReference type="EMBL" id="RYB05307.1"/>
    </source>
</evidence>
<dbReference type="PANTHER" id="PTHR47708:SF2">
    <property type="entry name" value="SI:CH73-132F6.5"/>
    <property type="match status" value="1"/>
</dbReference>
<comment type="caution">
    <text evidence="3">The sequence shown here is derived from an EMBL/GenBank/DDBJ whole genome shotgun (WGS) entry which is preliminary data.</text>
</comment>
<dbReference type="PANTHER" id="PTHR47708">
    <property type="match status" value="1"/>
</dbReference>
<organism evidence="3 4">
    <name type="scientific">Lichenibacterium ramalinae</name>
    <dbReference type="NCBI Taxonomy" id="2316527"/>
    <lineage>
        <taxon>Bacteria</taxon>
        <taxon>Pseudomonadati</taxon>
        <taxon>Pseudomonadota</taxon>
        <taxon>Alphaproteobacteria</taxon>
        <taxon>Hyphomicrobiales</taxon>
        <taxon>Lichenihabitantaceae</taxon>
        <taxon>Lichenibacterium</taxon>
    </lineage>
</organism>
<dbReference type="Proteomes" id="UP000289411">
    <property type="component" value="Unassembled WGS sequence"/>
</dbReference>
<dbReference type="EMBL" id="QYBC01000007">
    <property type="protein sequence ID" value="RYB05307.1"/>
    <property type="molecule type" value="Genomic_DNA"/>
</dbReference>